<dbReference type="GO" id="GO:0005829">
    <property type="term" value="C:cytosol"/>
    <property type="evidence" value="ECO:0007669"/>
    <property type="project" value="TreeGrafter"/>
</dbReference>
<protein>
    <submittedName>
        <fullName evidence="3">DNA polymerase IV</fullName>
    </submittedName>
</protein>
<dbReference type="AlphaFoldDB" id="A0A161R6S5"/>
<reference evidence="3 4" key="1">
    <citation type="submission" date="2015-09" db="EMBL/GenBank/DDBJ databases">
        <title>Bacillus cereus food isolates.</title>
        <authorList>
            <person name="Boekhorst J."/>
        </authorList>
    </citation>
    <scope>NUCLEOTIDE SEQUENCE [LARGE SCALE GENOMIC DNA]</scope>
    <source>
        <strain evidence="3 4">B4088</strain>
    </source>
</reference>
<dbReference type="Gene3D" id="3.40.1170.60">
    <property type="match status" value="1"/>
</dbReference>
<dbReference type="Proteomes" id="UP000076482">
    <property type="component" value="Unassembled WGS sequence"/>
</dbReference>
<gene>
    <name evidence="3" type="ORF">B4088_0372</name>
</gene>
<dbReference type="GO" id="GO:0003684">
    <property type="term" value="F:damaged DNA binding"/>
    <property type="evidence" value="ECO:0007669"/>
    <property type="project" value="InterPro"/>
</dbReference>
<dbReference type="PROSITE" id="PS50173">
    <property type="entry name" value="UMUC"/>
    <property type="match status" value="1"/>
</dbReference>
<feature type="domain" description="UmuC" evidence="2">
    <location>
        <begin position="12"/>
        <end position="201"/>
    </location>
</feature>
<dbReference type="GO" id="GO:0042276">
    <property type="term" value="P:error-prone translesion synthesis"/>
    <property type="evidence" value="ECO:0007669"/>
    <property type="project" value="TreeGrafter"/>
</dbReference>
<organism evidence="3 4">
    <name type="scientific">Bacillus cereus</name>
    <dbReference type="NCBI Taxonomy" id="1396"/>
    <lineage>
        <taxon>Bacteria</taxon>
        <taxon>Bacillati</taxon>
        <taxon>Bacillota</taxon>
        <taxon>Bacilli</taxon>
        <taxon>Bacillales</taxon>
        <taxon>Bacillaceae</taxon>
        <taxon>Bacillus</taxon>
        <taxon>Bacillus cereus group</taxon>
    </lineage>
</organism>
<dbReference type="InterPro" id="IPR036775">
    <property type="entry name" value="DNA_pol_Y-fam_lit_finger_sf"/>
</dbReference>
<dbReference type="InterPro" id="IPR043128">
    <property type="entry name" value="Rev_trsase/Diguanyl_cyclase"/>
</dbReference>
<dbReference type="InterPro" id="IPR017961">
    <property type="entry name" value="DNA_pol_Y-fam_little_finger"/>
</dbReference>
<dbReference type="GO" id="GO:0003887">
    <property type="term" value="F:DNA-directed DNA polymerase activity"/>
    <property type="evidence" value="ECO:0007669"/>
    <property type="project" value="InterPro"/>
</dbReference>
<name>A0A161R6S5_BACCE</name>
<evidence type="ECO:0000313" key="3">
    <source>
        <dbReference type="EMBL" id="KZD71911.1"/>
    </source>
</evidence>
<dbReference type="PANTHER" id="PTHR11076:SF35">
    <property type="entry name" value="DNA REPAIR PROTEIN HOMOLOG YOBH"/>
    <property type="match status" value="1"/>
</dbReference>
<dbReference type="Pfam" id="PF11799">
    <property type="entry name" value="IMS_C"/>
    <property type="match status" value="1"/>
</dbReference>
<evidence type="ECO:0000259" key="2">
    <source>
        <dbReference type="PROSITE" id="PS50173"/>
    </source>
</evidence>
<comment type="similarity">
    <text evidence="1">Belongs to the DNA polymerase type-Y family.</text>
</comment>
<evidence type="ECO:0000313" key="4">
    <source>
        <dbReference type="Proteomes" id="UP000076482"/>
    </source>
</evidence>
<dbReference type="InterPro" id="IPR050116">
    <property type="entry name" value="DNA_polymerase-Y"/>
</dbReference>
<dbReference type="Pfam" id="PF00817">
    <property type="entry name" value="IMS"/>
    <property type="match status" value="1"/>
</dbReference>
<dbReference type="PATRIC" id="fig|1396.535.peg.4118"/>
<dbReference type="GO" id="GO:0009432">
    <property type="term" value="P:SOS response"/>
    <property type="evidence" value="ECO:0007669"/>
    <property type="project" value="TreeGrafter"/>
</dbReference>
<proteinExistence type="inferred from homology"/>
<evidence type="ECO:0000256" key="1">
    <source>
        <dbReference type="ARBA" id="ARBA00010945"/>
    </source>
</evidence>
<dbReference type="InterPro" id="IPR053848">
    <property type="entry name" value="IMS_HHH_1"/>
</dbReference>
<accession>A0A161R6S5</accession>
<dbReference type="InterPro" id="IPR043502">
    <property type="entry name" value="DNA/RNA_pol_sf"/>
</dbReference>
<dbReference type="Pfam" id="PF21999">
    <property type="entry name" value="IMS_HHH_1"/>
    <property type="match status" value="1"/>
</dbReference>
<dbReference type="PANTHER" id="PTHR11076">
    <property type="entry name" value="DNA REPAIR POLYMERASE UMUC / TRANSFERASE FAMILY MEMBER"/>
    <property type="match status" value="1"/>
</dbReference>
<comment type="caution">
    <text evidence="3">The sequence shown here is derived from an EMBL/GenBank/DDBJ whole genome shotgun (WGS) entry which is preliminary data.</text>
</comment>
<dbReference type="SUPFAM" id="SSF100879">
    <property type="entry name" value="Lesion bypass DNA polymerase (Y-family), little finger domain"/>
    <property type="match status" value="1"/>
</dbReference>
<dbReference type="GO" id="GO:0006281">
    <property type="term" value="P:DNA repair"/>
    <property type="evidence" value="ECO:0007669"/>
    <property type="project" value="InterPro"/>
</dbReference>
<dbReference type="InterPro" id="IPR001126">
    <property type="entry name" value="UmuC"/>
</dbReference>
<dbReference type="Gene3D" id="3.30.1490.100">
    <property type="entry name" value="DNA polymerase, Y-family, little finger domain"/>
    <property type="match status" value="1"/>
</dbReference>
<dbReference type="CDD" id="cd01700">
    <property type="entry name" value="PolY_Pol_V_umuC"/>
    <property type="match status" value="1"/>
</dbReference>
<dbReference type="SUPFAM" id="SSF56672">
    <property type="entry name" value="DNA/RNA polymerases"/>
    <property type="match status" value="1"/>
</dbReference>
<sequence length="421" mass="48137">MYDYSYCPNRTIMCIDLRSFYASVSCIIRGLDPLKTKLAVVGDVNRPGSVVLAATPPLKRRGIKQGSRSYDVPSYPDVYKVNPSMKTYVQFSNKITRIALQYVAPQDFHQYSIDELFIDATNSIHLFAKSPRELAERIKHDIFRYTRIDCTIGIGPNPLMSKIALDIESKKNEDGIAHWTYNDIPNKIWTIQPLSKFWGISYKTEAKLNRKGIRSIGDLSRYPLESLKKEYGVVGEDLHLHSHGIDFSRISHKYTPQTTSIGKSQILMRDYTIEEIPTVILEQSEDVTFRLRNLKKLARTVQFSIGYSRDYPGGFNKSYTFDQPTNLTSEIYSTCIKHLIQRYTGEPIRTVSLSLTNLVNEGEEQLSLFTDELRRRKEILLSKTMDDIRNRFGKNSILRAASYTPSGTAIYRNSLIGGHKA</sequence>
<dbReference type="RefSeq" id="WP_063259606.1">
    <property type="nucleotide sequence ID" value="NZ_LJKE01000015.1"/>
</dbReference>
<dbReference type="EMBL" id="LJKE01000015">
    <property type="protein sequence ID" value="KZD71911.1"/>
    <property type="molecule type" value="Genomic_DNA"/>
</dbReference>
<dbReference type="Gene3D" id="1.10.150.20">
    <property type="entry name" value="5' to 3' exonuclease, C-terminal subdomain"/>
    <property type="match status" value="1"/>
</dbReference>
<dbReference type="Gene3D" id="3.30.70.270">
    <property type="match status" value="1"/>
</dbReference>